<protein>
    <submittedName>
        <fullName evidence="2">Uncharacterized protein</fullName>
    </submittedName>
</protein>
<dbReference type="GeneID" id="130465795"/>
<reference evidence="2" key="2">
    <citation type="submission" date="2025-08" db="UniProtKB">
        <authorList>
            <consortium name="RefSeq"/>
        </authorList>
    </citation>
    <scope>IDENTIFICATION</scope>
    <source>
        <tissue evidence="2">Leaf</tissue>
    </source>
</reference>
<dbReference type="RefSeq" id="XP_056690623.1">
    <property type="nucleotide sequence ID" value="XM_056834645.1"/>
</dbReference>
<gene>
    <name evidence="2" type="primary">LOC130465795</name>
</gene>
<keyword evidence="1" id="KW-1185">Reference proteome</keyword>
<evidence type="ECO:0000313" key="1">
    <source>
        <dbReference type="Proteomes" id="UP000813463"/>
    </source>
</evidence>
<sequence>MAECDDILIQFDENPDDQPFDLNEILTPKSSLQHLQQQMQVRGEFNALLNGLHYEEGMSKLKDADIGEGDVTDWMADIYEAKMKKAKAELEEKQAKEAKLIWVLFGEGSLGDGRVLTIGTEAYLGSVARCVCIVSCIDSV</sequence>
<evidence type="ECO:0000313" key="2">
    <source>
        <dbReference type="RefSeq" id="XP_056690623.1"/>
    </source>
</evidence>
<accession>A0ABM3R4S6</accession>
<proteinExistence type="predicted"/>
<dbReference type="Proteomes" id="UP000813463">
    <property type="component" value="Chromosome 1"/>
</dbReference>
<organism evidence="1 2">
    <name type="scientific">Spinacia oleracea</name>
    <name type="common">Spinach</name>
    <dbReference type="NCBI Taxonomy" id="3562"/>
    <lineage>
        <taxon>Eukaryota</taxon>
        <taxon>Viridiplantae</taxon>
        <taxon>Streptophyta</taxon>
        <taxon>Embryophyta</taxon>
        <taxon>Tracheophyta</taxon>
        <taxon>Spermatophyta</taxon>
        <taxon>Magnoliopsida</taxon>
        <taxon>eudicotyledons</taxon>
        <taxon>Gunneridae</taxon>
        <taxon>Pentapetalae</taxon>
        <taxon>Caryophyllales</taxon>
        <taxon>Chenopodiaceae</taxon>
        <taxon>Chenopodioideae</taxon>
        <taxon>Anserineae</taxon>
        <taxon>Spinacia</taxon>
    </lineage>
</organism>
<reference evidence="1" key="1">
    <citation type="journal article" date="2021" name="Nat. Commun.">
        <title>Genomic analyses provide insights into spinach domestication and the genetic basis of agronomic traits.</title>
        <authorList>
            <person name="Cai X."/>
            <person name="Sun X."/>
            <person name="Xu C."/>
            <person name="Sun H."/>
            <person name="Wang X."/>
            <person name="Ge C."/>
            <person name="Zhang Z."/>
            <person name="Wang Q."/>
            <person name="Fei Z."/>
            <person name="Jiao C."/>
            <person name="Wang Q."/>
        </authorList>
    </citation>
    <scope>NUCLEOTIDE SEQUENCE [LARGE SCALE GENOMIC DNA]</scope>
    <source>
        <strain evidence="1">cv. Varoflay</strain>
    </source>
</reference>
<name>A0ABM3R4S6_SPIOL</name>